<evidence type="ECO:0000259" key="1">
    <source>
        <dbReference type="Pfam" id="PF13456"/>
    </source>
</evidence>
<sequence>MAKEMQLPDVAEFLGERTVSGYDVGTQNTWEFVMRMLQNFGECLEGLKLTRARGFNKIELYIDSQVIVKTLTVVNKETPDGWTLVQNIRRLIAME</sequence>
<comment type="caution">
    <text evidence="2">The sequence shown here is derived from an EMBL/GenBank/DDBJ whole genome shotgun (WGS) entry which is preliminary data.</text>
</comment>
<evidence type="ECO:0000313" key="2">
    <source>
        <dbReference type="EMBL" id="MCI22033.1"/>
    </source>
</evidence>
<reference evidence="2 3" key="1">
    <citation type="journal article" date="2018" name="Front. Plant Sci.">
        <title>Red Clover (Trifolium pratense) and Zigzag Clover (T. medium) - A Picture of Genomic Similarities and Differences.</title>
        <authorList>
            <person name="Dluhosova J."/>
            <person name="Istvanek J."/>
            <person name="Nedelnik J."/>
            <person name="Repkova J."/>
        </authorList>
    </citation>
    <scope>NUCLEOTIDE SEQUENCE [LARGE SCALE GENOMIC DNA]</scope>
    <source>
        <strain evidence="3">cv. 10/8</strain>
        <tissue evidence="2">Leaf</tissue>
    </source>
</reference>
<feature type="domain" description="RNase H type-1" evidence="1">
    <location>
        <begin position="43"/>
        <end position="92"/>
    </location>
</feature>
<accession>A0A392QCD4</accession>
<dbReference type="EMBL" id="LXQA010128246">
    <property type="protein sequence ID" value="MCI22033.1"/>
    <property type="molecule type" value="Genomic_DNA"/>
</dbReference>
<dbReference type="GO" id="GO:0004523">
    <property type="term" value="F:RNA-DNA hybrid ribonuclease activity"/>
    <property type="evidence" value="ECO:0007669"/>
    <property type="project" value="InterPro"/>
</dbReference>
<organism evidence="2 3">
    <name type="scientific">Trifolium medium</name>
    <dbReference type="NCBI Taxonomy" id="97028"/>
    <lineage>
        <taxon>Eukaryota</taxon>
        <taxon>Viridiplantae</taxon>
        <taxon>Streptophyta</taxon>
        <taxon>Embryophyta</taxon>
        <taxon>Tracheophyta</taxon>
        <taxon>Spermatophyta</taxon>
        <taxon>Magnoliopsida</taxon>
        <taxon>eudicotyledons</taxon>
        <taxon>Gunneridae</taxon>
        <taxon>Pentapetalae</taxon>
        <taxon>rosids</taxon>
        <taxon>fabids</taxon>
        <taxon>Fabales</taxon>
        <taxon>Fabaceae</taxon>
        <taxon>Papilionoideae</taxon>
        <taxon>50 kb inversion clade</taxon>
        <taxon>NPAAA clade</taxon>
        <taxon>Hologalegina</taxon>
        <taxon>IRL clade</taxon>
        <taxon>Trifolieae</taxon>
        <taxon>Trifolium</taxon>
    </lineage>
</organism>
<dbReference type="AlphaFoldDB" id="A0A392QCD4"/>
<dbReference type="Proteomes" id="UP000265520">
    <property type="component" value="Unassembled WGS sequence"/>
</dbReference>
<name>A0A392QCD4_9FABA</name>
<dbReference type="GO" id="GO:0003676">
    <property type="term" value="F:nucleic acid binding"/>
    <property type="evidence" value="ECO:0007669"/>
    <property type="project" value="InterPro"/>
</dbReference>
<keyword evidence="3" id="KW-1185">Reference proteome</keyword>
<proteinExistence type="predicted"/>
<protein>
    <recommendedName>
        <fullName evidence="1">RNase H type-1 domain-containing protein</fullName>
    </recommendedName>
</protein>
<evidence type="ECO:0000313" key="3">
    <source>
        <dbReference type="Proteomes" id="UP000265520"/>
    </source>
</evidence>
<gene>
    <name evidence="2" type="ORF">A2U01_0043207</name>
</gene>
<dbReference type="InterPro" id="IPR002156">
    <property type="entry name" value="RNaseH_domain"/>
</dbReference>
<dbReference type="Pfam" id="PF13456">
    <property type="entry name" value="RVT_3"/>
    <property type="match status" value="1"/>
</dbReference>